<dbReference type="PROSITE" id="PS51257">
    <property type="entry name" value="PROKAR_LIPOPROTEIN"/>
    <property type="match status" value="1"/>
</dbReference>
<gene>
    <name evidence="2" type="ORF">GTA51_04310</name>
</gene>
<evidence type="ECO:0000256" key="1">
    <source>
        <dbReference type="SAM" id="SignalP"/>
    </source>
</evidence>
<feature type="signal peptide" evidence="1">
    <location>
        <begin position="1"/>
        <end position="20"/>
    </location>
</feature>
<dbReference type="Proteomes" id="UP000482487">
    <property type="component" value="Unassembled WGS sequence"/>
</dbReference>
<organism evidence="2 3">
    <name type="scientific">Solidesulfovibrio aerotolerans</name>
    <dbReference type="NCBI Taxonomy" id="295255"/>
    <lineage>
        <taxon>Bacteria</taxon>
        <taxon>Pseudomonadati</taxon>
        <taxon>Thermodesulfobacteriota</taxon>
        <taxon>Desulfovibrionia</taxon>
        <taxon>Desulfovibrionales</taxon>
        <taxon>Desulfovibrionaceae</taxon>
        <taxon>Solidesulfovibrio</taxon>
    </lineage>
</organism>
<proteinExistence type="predicted"/>
<protein>
    <submittedName>
        <fullName evidence="2">Uncharacterized protein</fullName>
    </submittedName>
</protein>
<comment type="caution">
    <text evidence="2">The sequence shown here is derived from an EMBL/GenBank/DDBJ whole genome shotgun (WGS) entry which is preliminary data.</text>
</comment>
<evidence type="ECO:0000313" key="3">
    <source>
        <dbReference type="Proteomes" id="UP000482487"/>
    </source>
</evidence>
<evidence type="ECO:0000313" key="2">
    <source>
        <dbReference type="EMBL" id="MYL82361.1"/>
    </source>
</evidence>
<sequence>MGLRLMLVLGVMLLAGCAGQGTGMDGGKPPVMTVSDYYGYCSALPTPDACVSDPICNRFRQELTQAPQDLHACLAMCRKTGDALYTDNLINGCSGILDRAVDFCDQFCRRRDPS</sequence>
<keyword evidence="1" id="KW-0732">Signal</keyword>
<accession>A0A7C9IJT8</accession>
<feature type="chain" id="PRO_5028973218" evidence="1">
    <location>
        <begin position="21"/>
        <end position="114"/>
    </location>
</feature>
<dbReference type="RefSeq" id="WP_160958992.1">
    <property type="nucleotide sequence ID" value="NZ_WVUD01000004.1"/>
</dbReference>
<name>A0A7C9IJT8_9BACT</name>
<dbReference type="EMBL" id="WVUD01000004">
    <property type="protein sequence ID" value="MYL82361.1"/>
    <property type="molecule type" value="Genomic_DNA"/>
</dbReference>
<dbReference type="AlphaFoldDB" id="A0A7C9IJT8"/>
<reference evidence="2 3" key="1">
    <citation type="submission" date="2020-01" db="EMBL/GenBank/DDBJ databases">
        <title>Genome sequence of Desulfovibrio aerotolerans DSM 16695(T).</title>
        <authorList>
            <person name="Karnachuk O."/>
            <person name="Avakyan M."/>
            <person name="Mardanov A."/>
            <person name="Kadnikov V."/>
            <person name="Ravin N."/>
        </authorList>
    </citation>
    <scope>NUCLEOTIDE SEQUENCE [LARGE SCALE GENOMIC DNA]</scope>
    <source>
        <strain evidence="2 3">DSM 16695</strain>
    </source>
</reference>
<dbReference type="OrthoDB" id="5459573at2"/>
<keyword evidence="3" id="KW-1185">Reference proteome</keyword>